<keyword evidence="1" id="KW-0472">Membrane</keyword>
<name>C9ZP28_TRYB9</name>
<proteinExistence type="predicted"/>
<reference evidence="3" key="1">
    <citation type="journal article" date="2010" name="PLoS Negl. Trop. Dis.">
        <title>The genome sequence of Trypanosoma brucei gambiense, causative agent of chronic human african trypanosomiasis.</title>
        <authorList>
            <person name="Jackson A.P."/>
            <person name="Sanders M."/>
            <person name="Berry A."/>
            <person name="McQuillan J."/>
            <person name="Aslett M.A."/>
            <person name="Quail M.A."/>
            <person name="Chukualim B."/>
            <person name="Capewell P."/>
            <person name="MacLeod A."/>
            <person name="Melville S.E."/>
            <person name="Gibson W."/>
            <person name="Barry J.D."/>
            <person name="Berriman M."/>
            <person name="Hertz-Fowler C."/>
        </authorList>
    </citation>
    <scope>NUCLEOTIDE SEQUENCE [LARGE SCALE GENOMIC DNA]</scope>
    <source>
        <strain evidence="3">MHOM/CI/86/DAL972</strain>
    </source>
</reference>
<dbReference type="Proteomes" id="UP000002316">
    <property type="component" value="Chromosome 5"/>
</dbReference>
<protein>
    <submittedName>
        <fullName evidence="2">Uncharacterized protein</fullName>
    </submittedName>
</protein>
<organism evidence="2 3">
    <name type="scientific">Trypanosoma brucei gambiense (strain MHOM/CI/86/DAL972)</name>
    <dbReference type="NCBI Taxonomy" id="679716"/>
    <lineage>
        <taxon>Eukaryota</taxon>
        <taxon>Discoba</taxon>
        <taxon>Euglenozoa</taxon>
        <taxon>Kinetoplastea</taxon>
        <taxon>Metakinetoplastina</taxon>
        <taxon>Trypanosomatida</taxon>
        <taxon>Trypanosomatidae</taxon>
        <taxon>Trypanosoma</taxon>
    </lineage>
</organism>
<dbReference type="GeneID" id="23861286"/>
<gene>
    <name evidence="2" type="ORF">TbgDal_V2940</name>
</gene>
<sequence>MRSGERSGAKKWTDERVLLCLSLHWRNWGSRKRQHRMTGEHNYCDAAFVFVVVVMNIFLLLPWPYPHSFDSRHESPPPPPQTHSCKGGFLFSPLTDCATYIWFLLGPTINTYSL</sequence>
<evidence type="ECO:0000256" key="1">
    <source>
        <dbReference type="SAM" id="Phobius"/>
    </source>
</evidence>
<feature type="transmembrane region" description="Helical" evidence="1">
    <location>
        <begin position="43"/>
        <end position="65"/>
    </location>
</feature>
<accession>C9ZP28</accession>
<evidence type="ECO:0000313" key="3">
    <source>
        <dbReference type="Proteomes" id="UP000002316"/>
    </source>
</evidence>
<dbReference type="RefSeq" id="XP_011773443.1">
    <property type="nucleotide sequence ID" value="XM_011775141.1"/>
</dbReference>
<dbReference type="AlphaFoldDB" id="C9ZP28"/>
<keyword evidence="1" id="KW-0812">Transmembrane</keyword>
<dbReference type="KEGG" id="tbg:TbgDal_V2940"/>
<keyword evidence="1" id="KW-1133">Transmembrane helix</keyword>
<evidence type="ECO:0000313" key="2">
    <source>
        <dbReference type="EMBL" id="CBH11156.1"/>
    </source>
</evidence>
<dbReference type="EMBL" id="FN554968">
    <property type="protein sequence ID" value="CBH11156.1"/>
    <property type="molecule type" value="Genomic_DNA"/>
</dbReference>